<accession>A0ACC0AN89</accession>
<evidence type="ECO:0000313" key="2">
    <source>
        <dbReference type="Proteomes" id="UP001060085"/>
    </source>
</evidence>
<gene>
    <name evidence="1" type="ORF">M9H77_21153</name>
</gene>
<proteinExistence type="predicted"/>
<protein>
    <submittedName>
        <fullName evidence="1">Uncharacterized protein</fullName>
    </submittedName>
</protein>
<evidence type="ECO:0000313" key="1">
    <source>
        <dbReference type="EMBL" id="KAI5661830.1"/>
    </source>
</evidence>
<name>A0ACC0AN89_CATRO</name>
<dbReference type="EMBL" id="CM044705">
    <property type="protein sequence ID" value="KAI5661830.1"/>
    <property type="molecule type" value="Genomic_DNA"/>
</dbReference>
<reference evidence="2" key="1">
    <citation type="journal article" date="2023" name="Nat. Plants">
        <title>Single-cell RNA sequencing provides a high-resolution roadmap for understanding the multicellular compartmentation of specialized metabolism.</title>
        <authorList>
            <person name="Sun S."/>
            <person name="Shen X."/>
            <person name="Li Y."/>
            <person name="Li Y."/>
            <person name="Wang S."/>
            <person name="Li R."/>
            <person name="Zhang H."/>
            <person name="Shen G."/>
            <person name="Guo B."/>
            <person name="Wei J."/>
            <person name="Xu J."/>
            <person name="St-Pierre B."/>
            <person name="Chen S."/>
            <person name="Sun C."/>
        </authorList>
    </citation>
    <scope>NUCLEOTIDE SEQUENCE [LARGE SCALE GENOMIC DNA]</scope>
</reference>
<sequence>MGFSRNEEGVLVRGAQDDNDENDEDDEENKGQEAMYMDEEENEEEPEEETFRRKMRQKKRQERVHEGQSSRGMSQLMEMIASMQVSINSRFDALDRKISDIQEGVMKLEARGREEDKRGNEESKTKRSSSCIFVYHNKKRGDCKP</sequence>
<keyword evidence="2" id="KW-1185">Reference proteome</keyword>
<organism evidence="1 2">
    <name type="scientific">Catharanthus roseus</name>
    <name type="common">Madagascar periwinkle</name>
    <name type="synonym">Vinca rosea</name>
    <dbReference type="NCBI Taxonomy" id="4058"/>
    <lineage>
        <taxon>Eukaryota</taxon>
        <taxon>Viridiplantae</taxon>
        <taxon>Streptophyta</taxon>
        <taxon>Embryophyta</taxon>
        <taxon>Tracheophyta</taxon>
        <taxon>Spermatophyta</taxon>
        <taxon>Magnoliopsida</taxon>
        <taxon>eudicotyledons</taxon>
        <taxon>Gunneridae</taxon>
        <taxon>Pentapetalae</taxon>
        <taxon>asterids</taxon>
        <taxon>lamiids</taxon>
        <taxon>Gentianales</taxon>
        <taxon>Apocynaceae</taxon>
        <taxon>Rauvolfioideae</taxon>
        <taxon>Vinceae</taxon>
        <taxon>Catharanthinae</taxon>
        <taxon>Catharanthus</taxon>
    </lineage>
</organism>
<dbReference type="Proteomes" id="UP001060085">
    <property type="component" value="Linkage Group LG05"/>
</dbReference>
<comment type="caution">
    <text evidence="1">The sequence shown here is derived from an EMBL/GenBank/DDBJ whole genome shotgun (WGS) entry which is preliminary data.</text>
</comment>